<gene>
    <name evidence="6" type="ORF">PtoMrB4_00340</name>
</gene>
<feature type="binding site" evidence="4">
    <location>
        <position position="370"/>
    </location>
    <ligand>
        <name>substrate</name>
    </ligand>
</feature>
<dbReference type="InterPro" id="IPR036188">
    <property type="entry name" value="FAD/NAD-bd_sf"/>
</dbReference>
<feature type="binding site" evidence="4">
    <location>
        <begin position="73"/>
        <end position="74"/>
    </location>
    <ligand>
        <name>FAD</name>
        <dbReference type="ChEBI" id="CHEBI:57692"/>
    </ligand>
</feature>
<evidence type="ECO:0000259" key="5">
    <source>
        <dbReference type="Pfam" id="PF01593"/>
    </source>
</evidence>
<dbReference type="GO" id="GO:0016491">
    <property type="term" value="F:oxidoreductase activity"/>
    <property type="evidence" value="ECO:0007669"/>
    <property type="project" value="UniProtKB-KW"/>
</dbReference>
<keyword evidence="3" id="KW-0560">Oxidoreductase</keyword>
<evidence type="ECO:0000256" key="3">
    <source>
        <dbReference type="ARBA" id="ARBA00023002"/>
    </source>
</evidence>
<reference evidence="6 7" key="1">
    <citation type="journal article" date="2020" name="Microbiol. Resour. Announc.">
        <title>Complete genome sequence of Pseudomonas otitidis strain MrB4, isolated from Lake Biwa in Japan.</title>
        <authorList>
            <person name="Miyazaki K."/>
            <person name="Hase E."/>
            <person name="Maruya T."/>
        </authorList>
    </citation>
    <scope>NUCLEOTIDE SEQUENCE [LARGE SCALE GENOMIC DNA]</scope>
    <source>
        <strain evidence="6 7">MrB4</strain>
    </source>
</reference>
<dbReference type="RefSeq" id="WP_172432220.1">
    <property type="nucleotide sequence ID" value="NZ_AP022642.1"/>
</dbReference>
<dbReference type="InterPro" id="IPR002937">
    <property type="entry name" value="Amino_oxidase"/>
</dbReference>
<feature type="binding site" evidence="4">
    <location>
        <position position="54"/>
    </location>
    <ligand>
        <name>FAD</name>
        <dbReference type="ChEBI" id="CHEBI:57692"/>
    </ligand>
</feature>
<feature type="binding site" evidence="4">
    <location>
        <position position="264"/>
    </location>
    <ligand>
        <name>FAD</name>
        <dbReference type="ChEBI" id="CHEBI:57692"/>
    </ligand>
</feature>
<evidence type="ECO:0000256" key="1">
    <source>
        <dbReference type="ARBA" id="ARBA00001974"/>
    </source>
</evidence>
<dbReference type="PRINTS" id="PR00757">
    <property type="entry name" value="AMINEOXDASEF"/>
</dbReference>
<accession>A0A679GGK2</accession>
<sequence>MYTRLLDALGVSRRSLLRLGGAALLTGLARGGQASPGGPPDRQVDVVVVGAGLSGLVAARRLVAAGCRVQVLEARERVGGRTLNQPLGEGIEVDGGGQWVGGSQQAVMRLAGELGVPLVPQYTQGEMAALIQGQRYTFPPEGPGPKARALMDRLEAMAARVPPEAPWKAPRAEAWDAMSVAAWLKAQRADEEAVEAVATTLSTTLASEPGRVSLLWFLFYLRSAGGFTALDDQAQQYRLRGGAQRLSLLLAEPLGDSLITGSPVSRIDGWLEGPLRVHSERAVISAEQVVVAMMPADVSRIGFSPALPPGREALQRNWAASGGIKVHLRYPAPFWRAAGLSGAGLVTDGLVQMTVDSTPEGQGNGVLLAFLDPARAGGDPARRRKRVLRELSRLLGDEAARPLAYVEQDWSQERWSAGCVSPLPPGVLARNGHWLRAPLGRLHWAGSEASPIWCGYLEGAVRAGERVAQEVLVALGRA</sequence>
<dbReference type="PANTHER" id="PTHR43563">
    <property type="entry name" value="AMINE OXIDASE"/>
    <property type="match status" value="1"/>
</dbReference>
<evidence type="ECO:0000313" key="7">
    <source>
        <dbReference type="Proteomes" id="UP000501237"/>
    </source>
</evidence>
<evidence type="ECO:0000256" key="2">
    <source>
        <dbReference type="ARBA" id="ARBA00005995"/>
    </source>
</evidence>
<evidence type="ECO:0000313" key="6">
    <source>
        <dbReference type="EMBL" id="BCA26057.1"/>
    </source>
</evidence>
<dbReference type="KEGG" id="poj:PtoMrB4_00340"/>
<dbReference type="InterPro" id="IPR001613">
    <property type="entry name" value="Flavin_amine_oxidase"/>
</dbReference>
<dbReference type="AlphaFoldDB" id="A0A679GGK2"/>
<dbReference type="GeneID" id="57395242"/>
<dbReference type="SUPFAM" id="SSF51905">
    <property type="entry name" value="FAD/NAD(P)-binding domain"/>
    <property type="match status" value="1"/>
</dbReference>
<dbReference type="Proteomes" id="UP000501237">
    <property type="component" value="Chromosome"/>
</dbReference>
<protein>
    <submittedName>
        <fullName evidence="6">Monoamine oxidase</fullName>
    </submittedName>
</protein>
<dbReference type="SUPFAM" id="SSF54373">
    <property type="entry name" value="FAD-linked reductases, C-terminal domain"/>
    <property type="match status" value="1"/>
</dbReference>
<name>A0A679GGK2_9GAMM</name>
<evidence type="ECO:0000256" key="4">
    <source>
        <dbReference type="PIRSR" id="PIRSR601613-1"/>
    </source>
</evidence>
<comment type="cofactor">
    <cofactor evidence="1">
        <name>FAD</name>
        <dbReference type="ChEBI" id="CHEBI:57692"/>
    </cofactor>
</comment>
<dbReference type="Gene3D" id="3.50.50.60">
    <property type="entry name" value="FAD/NAD(P)-binding domain"/>
    <property type="match status" value="1"/>
</dbReference>
<organism evidence="6 7">
    <name type="scientific">Metapseudomonas otitidis</name>
    <dbReference type="NCBI Taxonomy" id="319939"/>
    <lineage>
        <taxon>Bacteria</taxon>
        <taxon>Pseudomonadati</taxon>
        <taxon>Pseudomonadota</taxon>
        <taxon>Gammaproteobacteria</taxon>
        <taxon>Pseudomonadales</taxon>
        <taxon>Pseudomonadaceae</taxon>
        <taxon>Metapseudomonas</taxon>
    </lineage>
</organism>
<dbReference type="EMBL" id="AP022642">
    <property type="protein sequence ID" value="BCA26057.1"/>
    <property type="molecule type" value="Genomic_DNA"/>
</dbReference>
<dbReference type="PANTHER" id="PTHR43563:SF1">
    <property type="entry name" value="AMINE OXIDASE [FLAVIN-CONTAINING] B"/>
    <property type="match status" value="1"/>
</dbReference>
<dbReference type="Pfam" id="PF01593">
    <property type="entry name" value="Amino_oxidase"/>
    <property type="match status" value="1"/>
</dbReference>
<proteinExistence type="inferred from homology"/>
<feature type="domain" description="Amine oxidase" evidence="5">
    <location>
        <begin position="53"/>
        <end position="472"/>
    </location>
</feature>
<comment type="similarity">
    <text evidence="2">Belongs to the flavin monoamine oxidase family.</text>
</comment>
<dbReference type="InterPro" id="IPR050703">
    <property type="entry name" value="Flavin_MAO"/>
</dbReference>
<feature type="binding site" evidence="4">
    <location>
        <position position="448"/>
    </location>
    <ligand>
        <name>FAD</name>
        <dbReference type="ChEBI" id="CHEBI:57692"/>
    </ligand>
</feature>